<dbReference type="Gramene" id="evm.model.03.1861">
    <property type="protein sequence ID" value="cds.evm.model.03.1861"/>
    <property type="gene ID" value="evm.TU.03.1861"/>
</dbReference>
<dbReference type="Proteomes" id="UP000596661">
    <property type="component" value="Chromosome 3"/>
</dbReference>
<evidence type="ECO:0000313" key="1">
    <source>
        <dbReference type="EnsemblPlants" id="cds.evm.model.03.1861"/>
    </source>
</evidence>
<evidence type="ECO:0000313" key="2">
    <source>
        <dbReference type="Proteomes" id="UP000596661"/>
    </source>
</evidence>
<dbReference type="AlphaFoldDB" id="A0A803P6Y6"/>
<organism evidence="1 2">
    <name type="scientific">Cannabis sativa</name>
    <name type="common">Hemp</name>
    <name type="synonym">Marijuana</name>
    <dbReference type="NCBI Taxonomy" id="3483"/>
    <lineage>
        <taxon>Eukaryota</taxon>
        <taxon>Viridiplantae</taxon>
        <taxon>Streptophyta</taxon>
        <taxon>Embryophyta</taxon>
        <taxon>Tracheophyta</taxon>
        <taxon>Spermatophyta</taxon>
        <taxon>Magnoliopsida</taxon>
        <taxon>eudicotyledons</taxon>
        <taxon>Gunneridae</taxon>
        <taxon>Pentapetalae</taxon>
        <taxon>rosids</taxon>
        <taxon>fabids</taxon>
        <taxon>Rosales</taxon>
        <taxon>Cannabaceae</taxon>
        <taxon>Cannabis</taxon>
    </lineage>
</organism>
<sequence length="86" mass="9741">MAEADRFTEEVNLAEELIQEAGSVESAVVANSSHWEMDQYKNKLCNFLILWSYEENVGLRRLGARRTLSSDRTFLSGATSHISTMK</sequence>
<accession>A0A803P6Y6</accession>
<proteinExistence type="predicted"/>
<reference evidence="1" key="1">
    <citation type="submission" date="2018-11" db="EMBL/GenBank/DDBJ databases">
        <authorList>
            <person name="Grassa J C."/>
        </authorList>
    </citation>
    <scope>NUCLEOTIDE SEQUENCE [LARGE SCALE GENOMIC DNA]</scope>
</reference>
<name>A0A803P6Y6_CANSA</name>
<dbReference type="EnsemblPlants" id="evm.model.03.1861">
    <property type="protein sequence ID" value="cds.evm.model.03.1861"/>
    <property type="gene ID" value="evm.TU.03.1861"/>
</dbReference>
<keyword evidence="2" id="KW-1185">Reference proteome</keyword>
<protein>
    <submittedName>
        <fullName evidence="1">Uncharacterized protein</fullName>
    </submittedName>
</protein>
<reference evidence="1" key="2">
    <citation type="submission" date="2021-03" db="UniProtKB">
        <authorList>
            <consortium name="EnsemblPlants"/>
        </authorList>
    </citation>
    <scope>IDENTIFICATION</scope>
</reference>
<dbReference type="EMBL" id="UZAU01000339">
    <property type="status" value="NOT_ANNOTATED_CDS"/>
    <property type="molecule type" value="Genomic_DNA"/>
</dbReference>